<accession>A0A147BMM9</accession>
<evidence type="ECO:0000256" key="1">
    <source>
        <dbReference type="SAM" id="SignalP"/>
    </source>
</evidence>
<feature type="signal peptide" evidence="1">
    <location>
        <begin position="1"/>
        <end position="25"/>
    </location>
</feature>
<organism evidence="2">
    <name type="scientific">Ixodes ricinus</name>
    <name type="common">Common tick</name>
    <name type="synonym">Acarus ricinus</name>
    <dbReference type="NCBI Taxonomy" id="34613"/>
    <lineage>
        <taxon>Eukaryota</taxon>
        <taxon>Metazoa</taxon>
        <taxon>Ecdysozoa</taxon>
        <taxon>Arthropoda</taxon>
        <taxon>Chelicerata</taxon>
        <taxon>Arachnida</taxon>
        <taxon>Acari</taxon>
        <taxon>Parasitiformes</taxon>
        <taxon>Ixodida</taxon>
        <taxon>Ixodoidea</taxon>
        <taxon>Ixodidae</taxon>
        <taxon>Ixodinae</taxon>
        <taxon>Ixodes</taxon>
    </lineage>
</organism>
<dbReference type="AlphaFoldDB" id="A0A147BMM9"/>
<dbReference type="EMBL" id="GEGO01003829">
    <property type="protein sequence ID" value="JAR91575.1"/>
    <property type="molecule type" value="Transcribed_RNA"/>
</dbReference>
<keyword evidence="1" id="KW-0732">Signal</keyword>
<evidence type="ECO:0000313" key="2">
    <source>
        <dbReference type="EMBL" id="JAR91575.1"/>
    </source>
</evidence>
<proteinExistence type="predicted"/>
<reference evidence="2" key="1">
    <citation type="journal article" date="2018" name="PLoS Negl. Trop. Dis.">
        <title>Sialome diversity of ticks revealed by RNAseq of single tick salivary glands.</title>
        <authorList>
            <person name="Perner J."/>
            <person name="Kropackova S."/>
            <person name="Kopacek P."/>
            <person name="Ribeiro J.M."/>
        </authorList>
    </citation>
    <scope>NUCLEOTIDE SEQUENCE</scope>
    <source>
        <strain evidence="2">Siblings of single egg batch collected in Ceske Budejovice</strain>
        <tissue evidence="2">Salivary glands</tissue>
    </source>
</reference>
<protein>
    <submittedName>
        <fullName evidence="2">Putative secreted protein</fullName>
    </submittedName>
</protein>
<sequence>MLLVYLLDKFLGALMVSVPVGLSRARTQSGSTPSGSGILRLNSRVTLPSVLLAFTKTRPALVFTEMSSHLKLRPTSSWTQKSSMSSLSPRVFVVW</sequence>
<feature type="chain" id="PRO_5007542602" evidence="1">
    <location>
        <begin position="26"/>
        <end position="95"/>
    </location>
</feature>
<name>A0A147BMM9_IXORI</name>